<feature type="transmembrane region" description="Helical" evidence="5">
    <location>
        <begin position="93"/>
        <end position="109"/>
    </location>
</feature>
<keyword evidence="3 5" id="KW-1133">Transmembrane helix</keyword>
<comment type="caution">
    <text evidence="7">The sequence shown here is derived from an EMBL/GenBank/DDBJ whole genome shotgun (WGS) entry which is preliminary data.</text>
</comment>
<proteinExistence type="predicted"/>
<dbReference type="InterPro" id="IPR023408">
    <property type="entry name" value="MscS_beta-dom_sf"/>
</dbReference>
<feature type="transmembrane region" description="Helical" evidence="5">
    <location>
        <begin position="42"/>
        <end position="59"/>
    </location>
</feature>
<evidence type="ECO:0000256" key="2">
    <source>
        <dbReference type="ARBA" id="ARBA00022692"/>
    </source>
</evidence>
<dbReference type="PANTHER" id="PTHR30566:SF25">
    <property type="entry name" value="INNER MEMBRANE PROTEIN"/>
    <property type="match status" value="1"/>
</dbReference>
<keyword evidence="4 5" id="KW-0472">Membrane</keyword>
<dbReference type="GO" id="GO:0008381">
    <property type="term" value="F:mechanosensitive monoatomic ion channel activity"/>
    <property type="evidence" value="ECO:0007669"/>
    <property type="project" value="UniProtKB-ARBA"/>
</dbReference>
<organism evidence="7 8">
    <name type="scientific">Myxococcus llanfairpwllgwyngyllgogerychwyrndrobwllllantysiliogogogochensis</name>
    <dbReference type="NCBI Taxonomy" id="2590453"/>
    <lineage>
        <taxon>Bacteria</taxon>
        <taxon>Pseudomonadati</taxon>
        <taxon>Myxococcota</taxon>
        <taxon>Myxococcia</taxon>
        <taxon>Myxococcales</taxon>
        <taxon>Cystobacterineae</taxon>
        <taxon>Myxococcaceae</taxon>
        <taxon>Myxococcus</taxon>
    </lineage>
</organism>
<dbReference type="PANTHER" id="PTHR30566">
    <property type="entry name" value="YNAI-RELATED MECHANOSENSITIVE ION CHANNEL"/>
    <property type="match status" value="1"/>
</dbReference>
<dbReference type="SUPFAM" id="SSF50182">
    <property type="entry name" value="Sm-like ribonucleoproteins"/>
    <property type="match status" value="1"/>
</dbReference>
<evidence type="ECO:0000313" key="8">
    <source>
        <dbReference type="Proteomes" id="UP000315369"/>
    </source>
</evidence>
<dbReference type="InterPro" id="IPR006685">
    <property type="entry name" value="MscS_channel_2nd"/>
</dbReference>
<name>A0A540X9V6_9BACT</name>
<feature type="transmembrane region" description="Helical" evidence="5">
    <location>
        <begin position="121"/>
        <end position="139"/>
    </location>
</feature>
<feature type="domain" description="Mechanosensitive ion channel MscS" evidence="6">
    <location>
        <begin position="220"/>
        <end position="286"/>
    </location>
</feature>
<evidence type="ECO:0000256" key="4">
    <source>
        <dbReference type="ARBA" id="ARBA00023136"/>
    </source>
</evidence>
<evidence type="ECO:0000256" key="3">
    <source>
        <dbReference type="ARBA" id="ARBA00022989"/>
    </source>
</evidence>
<evidence type="ECO:0000259" key="6">
    <source>
        <dbReference type="Pfam" id="PF00924"/>
    </source>
</evidence>
<feature type="transmembrane region" description="Helical" evidence="5">
    <location>
        <begin position="171"/>
        <end position="192"/>
    </location>
</feature>
<keyword evidence="2 5" id="KW-0812">Transmembrane</keyword>
<feature type="transmembrane region" description="Helical" evidence="5">
    <location>
        <begin position="198"/>
        <end position="217"/>
    </location>
</feature>
<dbReference type="InterPro" id="IPR010920">
    <property type="entry name" value="LSM_dom_sf"/>
</dbReference>
<dbReference type="RefSeq" id="WP_141640896.1">
    <property type="nucleotide sequence ID" value="NZ_VIFM01000007.1"/>
</dbReference>
<accession>A0A540X9V6</accession>
<comment type="subcellular location">
    <subcellularLocation>
        <location evidence="1">Membrane</location>
    </subcellularLocation>
</comment>
<dbReference type="EMBL" id="VIFM01000007">
    <property type="protein sequence ID" value="TQF17454.1"/>
    <property type="molecule type" value="Genomic_DNA"/>
</dbReference>
<dbReference type="Proteomes" id="UP000315369">
    <property type="component" value="Unassembled WGS sequence"/>
</dbReference>
<evidence type="ECO:0000256" key="1">
    <source>
        <dbReference type="ARBA" id="ARBA00004370"/>
    </source>
</evidence>
<protein>
    <submittedName>
        <fullName evidence="7">Mechanosensitive ion channel family protein</fullName>
    </submittedName>
</protein>
<keyword evidence="8" id="KW-1185">Reference proteome</keyword>
<dbReference type="Gene3D" id="2.30.30.60">
    <property type="match status" value="1"/>
</dbReference>
<reference evidence="7 8" key="1">
    <citation type="submission" date="2019-06" db="EMBL/GenBank/DDBJ databases">
        <authorList>
            <person name="Livingstone P."/>
            <person name="Whitworth D."/>
        </authorList>
    </citation>
    <scope>NUCLEOTIDE SEQUENCE [LARGE SCALE GENOMIC DNA]</scope>
    <source>
        <strain evidence="7 8">AM401</strain>
    </source>
</reference>
<dbReference type="OrthoDB" id="9792218at2"/>
<dbReference type="Gene3D" id="1.10.287.1260">
    <property type="match status" value="1"/>
</dbReference>
<sequence length="409" mass="44248">MVRTSSLQSLLFALPTEASGVEGAAPPLPVPVPEGSWGGLELWQWAGLGVLVAGAWLLGRGVEWLVMRLVDRATSMTKSGWDDQLAASARGPVRYLLFVVLVASGLWALKLPPVAKHGVELVARSVGLAAVGWFLLRFVKLAAGFVEQTVAREEQGGNVARARGLRTQLSVLRRVIEVAVVLICASLLLLQFEAVRNVGVSLLASAGIAGLFIGLAAQKSISTLLAGIQLSITQPIRIGDTVIVENEWGWVEEITLTYVVVKVWDLRRLVIPMGHFLEKPFQNWSKVSPEIMGTAELYVDFRTDVPSVRAELKRVLEQESNGLWDGKVQALQVTDLSERTMKLRALVSASDSGKAFELRCIVREKLMAFLRGQPHGLPMVRTEASLAESDSPLAAVRPGLGALAVRSGD</sequence>
<dbReference type="AlphaFoldDB" id="A0A540X9V6"/>
<dbReference type="GO" id="GO:0016020">
    <property type="term" value="C:membrane"/>
    <property type="evidence" value="ECO:0007669"/>
    <property type="project" value="UniProtKB-SubCell"/>
</dbReference>
<gene>
    <name evidence="7" type="ORF">FJV41_03160</name>
</gene>
<evidence type="ECO:0000256" key="5">
    <source>
        <dbReference type="SAM" id="Phobius"/>
    </source>
</evidence>
<dbReference type="Pfam" id="PF00924">
    <property type="entry name" value="MS_channel_2nd"/>
    <property type="match status" value="1"/>
</dbReference>
<evidence type="ECO:0000313" key="7">
    <source>
        <dbReference type="EMBL" id="TQF17454.1"/>
    </source>
</evidence>